<keyword evidence="10" id="KW-1185">Reference proteome</keyword>
<dbReference type="Gene3D" id="3.30.950.10">
    <property type="entry name" value="Methyltransferase, Cobalt-precorrin-4 Transmethylase, Domain 2"/>
    <property type="match status" value="1"/>
</dbReference>
<keyword evidence="3" id="KW-0169">Cobalamin biosynthesis</keyword>
<dbReference type="SUPFAM" id="SSF53790">
    <property type="entry name" value="Tetrapyrrole methylase"/>
    <property type="match status" value="1"/>
</dbReference>
<comment type="pathway">
    <text evidence="1">Cofactor biosynthesis; adenosylcobalamin biosynthesis.</text>
</comment>
<dbReference type="InterPro" id="IPR006364">
    <property type="entry name" value="CobI/CbiL/CobIJ_dom"/>
</dbReference>
<dbReference type="UniPathway" id="UPA00148"/>
<dbReference type="Proteomes" id="UP000324065">
    <property type="component" value="Unassembled WGS sequence"/>
</dbReference>
<evidence type="ECO:0000259" key="8">
    <source>
        <dbReference type="Pfam" id="PF00590"/>
    </source>
</evidence>
<name>A0A5M6I766_9PROT</name>
<reference evidence="9 10" key="1">
    <citation type="submission" date="2019-09" db="EMBL/GenBank/DDBJ databases">
        <title>Genome sequence of Roseospira marina, one of the more divergent members of the non-sulfur purple photosynthetic bacterial family, the Rhodospirillaceae.</title>
        <authorList>
            <person name="Meyer T."/>
            <person name="Kyndt J."/>
        </authorList>
    </citation>
    <scope>NUCLEOTIDE SEQUENCE [LARGE SCALE GENOMIC DNA]</scope>
    <source>
        <strain evidence="9 10">DSM 15113</strain>
    </source>
</reference>
<dbReference type="OrthoDB" id="9804789at2"/>
<protein>
    <submittedName>
        <fullName evidence="9">Precorrin-2 C(20)-methyltransferase</fullName>
        <ecNumber evidence="9">2.1.1.130</ecNumber>
    </submittedName>
</protein>
<keyword evidence="5 9" id="KW-0808">Transferase</keyword>
<feature type="domain" description="Tetrapyrrole methylase" evidence="8">
    <location>
        <begin position="13"/>
        <end position="218"/>
    </location>
</feature>
<dbReference type="GO" id="GO:0009236">
    <property type="term" value="P:cobalamin biosynthetic process"/>
    <property type="evidence" value="ECO:0007669"/>
    <property type="project" value="UniProtKB-UniRule"/>
</dbReference>
<organism evidence="9 10">
    <name type="scientific">Roseospira marina</name>
    <dbReference type="NCBI Taxonomy" id="140057"/>
    <lineage>
        <taxon>Bacteria</taxon>
        <taxon>Pseudomonadati</taxon>
        <taxon>Pseudomonadota</taxon>
        <taxon>Alphaproteobacteria</taxon>
        <taxon>Rhodospirillales</taxon>
        <taxon>Rhodospirillaceae</taxon>
        <taxon>Roseospira</taxon>
    </lineage>
</organism>
<evidence type="ECO:0000256" key="6">
    <source>
        <dbReference type="ARBA" id="ARBA00022691"/>
    </source>
</evidence>
<evidence type="ECO:0000313" key="10">
    <source>
        <dbReference type="Proteomes" id="UP000324065"/>
    </source>
</evidence>
<evidence type="ECO:0000256" key="2">
    <source>
        <dbReference type="ARBA" id="ARBA00005879"/>
    </source>
</evidence>
<dbReference type="InterPro" id="IPR014776">
    <property type="entry name" value="4pyrrole_Mease_sub2"/>
</dbReference>
<evidence type="ECO:0000313" key="9">
    <source>
        <dbReference type="EMBL" id="KAA5604114.1"/>
    </source>
</evidence>
<evidence type="ECO:0000256" key="1">
    <source>
        <dbReference type="ARBA" id="ARBA00004953"/>
    </source>
</evidence>
<dbReference type="CDD" id="cd11645">
    <property type="entry name" value="Precorrin_2_C20_MT"/>
    <property type="match status" value="1"/>
</dbReference>
<keyword evidence="4 9" id="KW-0489">Methyltransferase</keyword>
<keyword evidence="6" id="KW-0949">S-adenosyl-L-methionine</keyword>
<dbReference type="PIRSF" id="PIRSF036427">
    <property type="entry name" value="Precrrn-2_mtase"/>
    <property type="match status" value="1"/>
</dbReference>
<dbReference type="PANTHER" id="PTHR43467">
    <property type="entry name" value="COBALT-PRECORRIN-2 C(20)-METHYLTRANSFERASE"/>
    <property type="match status" value="1"/>
</dbReference>
<evidence type="ECO:0000256" key="3">
    <source>
        <dbReference type="ARBA" id="ARBA00022573"/>
    </source>
</evidence>
<accession>A0A5M6I766</accession>
<dbReference type="EMBL" id="VWPJ01000023">
    <property type="protein sequence ID" value="KAA5604114.1"/>
    <property type="molecule type" value="Genomic_DNA"/>
</dbReference>
<proteinExistence type="inferred from homology"/>
<evidence type="ECO:0000256" key="5">
    <source>
        <dbReference type="ARBA" id="ARBA00022679"/>
    </source>
</evidence>
<dbReference type="Gene3D" id="3.40.1010.10">
    <property type="entry name" value="Cobalt-precorrin-4 Transmethylase, Domain 1"/>
    <property type="match status" value="1"/>
</dbReference>
<comment type="caution">
    <text evidence="9">The sequence shown here is derived from an EMBL/GenBank/DDBJ whole genome shotgun (WGS) entry which is preliminary data.</text>
</comment>
<dbReference type="InterPro" id="IPR014777">
    <property type="entry name" value="4pyrrole_Mease_sub1"/>
</dbReference>
<dbReference type="PANTHER" id="PTHR43467:SF2">
    <property type="entry name" value="COBALT-PRECORRIN-2 C(20)-METHYLTRANSFERASE"/>
    <property type="match status" value="1"/>
</dbReference>
<evidence type="ECO:0000256" key="4">
    <source>
        <dbReference type="ARBA" id="ARBA00022603"/>
    </source>
</evidence>
<gene>
    <name evidence="9" type="primary">cobI</name>
    <name evidence="9" type="ORF">F1188_17665</name>
</gene>
<dbReference type="EC" id="2.1.1.130" evidence="9"/>
<dbReference type="AlphaFoldDB" id="A0A5M6I766"/>
<evidence type="ECO:0000256" key="7">
    <source>
        <dbReference type="PIRNR" id="PIRNR036427"/>
    </source>
</evidence>
<dbReference type="NCBIfam" id="TIGR01467">
    <property type="entry name" value="cobI_cbiL"/>
    <property type="match status" value="1"/>
</dbReference>
<dbReference type="GO" id="GO:0032259">
    <property type="term" value="P:methylation"/>
    <property type="evidence" value="ECO:0007669"/>
    <property type="project" value="UniProtKB-KW"/>
</dbReference>
<sequence length="255" mass="26742">MTASLSAPPAVGTLHGVGVGPGDPELLTLRAVRIIDDAPVIAYPATRQGESMALAIVDAFLRDDQEQLALPLMFSPAQTPDDPAYDRAADAIATHLDEGRSVAVLCQGDPLFHGSFIYLLARLGDRYPVDVTPGVSSIMASAAAIARPLAHGTETLTVVPATASDDRLRAVLTPAEVAVVMKVGRHLPRVARILAEVGLADGALCVTRVGYADERVRPLPEALTRPEGVPYFTLVLARRAAADARDARTAEGDAA</sequence>
<dbReference type="InterPro" id="IPR012382">
    <property type="entry name" value="CobI/CbiL"/>
</dbReference>
<dbReference type="RefSeq" id="WP_150063770.1">
    <property type="nucleotide sequence ID" value="NZ_JACHII010000023.1"/>
</dbReference>
<dbReference type="GO" id="GO:0030788">
    <property type="term" value="F:precorrin-2 C20-methyltransferase activity"/>
    <property type="evidence" value="ECO:0007669"/>
    <property type="project" value="UniProtKB-EC"/>
</dbReference>
<dbReference type="InterPro" id="IPR035996">
    <property type="entry name" value="4pyrrol_Methylase_sf"/>
</dbReference>
<comment type="similarity">
    <text evidence="2 7">Belongs to the precorrin methyltransferase family.</text>
</comment>
<dbReference type="InterPro" id="IPR000878">
    <property type="entry name" value="4pyrrol_Mease"/>
</dbReference>
<dbReference type="Pfam" id="PF00590">
    <property type="entry name" value="TP_methylase"/>
    <property type="match status" value="1"/>
</dbReference>